<dbReference type="AlphaFoldDB" id="A0A444WU58"/>
<dbReference type="PANTHER" id="PTHR22925">
    <property type="entry name" value="GLYCOSYL HYDROLASE 43 FAMILY MEMBER"/>
    <property type="match status" value="1"/>
</dbReference>
<accession>A0A444WU58</accession>
<keyword evidence="2" id="KW-0472">Membrane</keyword>
<keyword evidence="4" id="KW-1185">Reference proteome</keyword>
<feature type="transmembrane region" description="Helical" evidence="2">
    <location>
        <begin position="21"/>
        <end position="43"/>
    </location>
</feature>
<feature type="compositionally biased region" description="Basic residues" evidence="1">
    <location>
        <begin position="80"/>
        <end position="95"/>
    </location>
</feature>
<comment type="caution">
    <text evidence="3">The sequence shown here is derived from an EMBL/GenBank/DDBJ whole genome shotgun (WGS) entry which is preliminary data.</text>
</comment>
<evidence type="ECO:0000256" key="2">
    <source>
        <dbReference type="SAM" id="Phobius"/>
    </source>
</evidence>
<reference evidence="3 4" key="1">
    <citation type="submission" date="2019-01" db="EMBL/GenBank/DDBJ databases">
        <title>Sequencing of cultivated peanut Arachis hypogaea provides insights into genome evolution and oil improvement.</title>
        <authorList>
            <person name="Chen X."/>
        </authorList>
    </citation>
    <scope>NUCLEOTIDE SEQUENCE [LARGE SCALE GENOMIC DNA]</scope>
    <source>
        <strain evidence="4">cv. Fuhuasheng</strain>
        <tissue evidence="3">Leaves</tissue>
    </source>
</reference>
<keyword evidence="2" id="KW-0812">Transmembrane</keyword>
<proteinExistence type="predicted"/>
<dbReference type="PROSITE" id="PS51257">
    <property type="entry name" value="PROKAR_LIPOPROTEIN"/>
    <property type="match status" value="1"/>
</dbReference>
<evidence type="ECO:0000313" key="3">
    <source>
        <dbReference type="EMBL" id="RYQ80997.1"/>
    </source>
</evidence>
<organism evidence="3 4">
    <name type="scientific">Arachis hypogaea</name>
    <name type="common">Peanut</name>
    <dbReference type="NCBI Taxonomy" id="3818"/>
    <lineage>
        <taxon>Eukaryota</taxon>
        <taxon>Viridiplantae</taxon>
        <taxon>Streptophyta</taxon>
        <taxon>Embryophyta</taxon>
        <taxon>Tracheophyta</taxon>
        <taxon>Spermatophyta</taxon>
        <taxon>Magnoliopsida</taxon>
        <taxon>eudicotyledons</taxon>
        <taxon>Gunneridae</taxon>
        <taxon>Pentapetalae</taxon>
        <taxon>rosids</taxon>
        <taxon>fabids</taxon>
        <taxon>Fabales</taxon>
        <taxon>Fabaceae</taxon>
        <taxon>Papilionoideae</taxon>
        <taxon>50 kb inversion clade</taxon>
        <taxon>dalbergioids sensu lato</taxon>
        <taxon>Dalbergieae</taxon>
        <taxon>Pterocarpus clade</taxon>
        <taxon>Arachis</taxon>
    </lineage>
</organism>
<dbReference type="Gene3D" id="2.115.10.20">
    <property type="entry name" value="Glycosyl hydrolase domain, family 43"/>
    <property type="match status" value="1"/>
</dbReference>
<dbReference type="PANTHER" id="PTHR22925:SF52">
    <property type="entry name" value="GLYCOSYL HYDROLASE FAMILY 43 PROTEIN"/>
    <property type="match status" value="1"/>
</dbReference>
<keyword evidence="2" id="KW-1133">Transmembrane helix</keyword>
<dbReference type="InterPro" id="IPR023296">
    <property type="entry name" value="Glyco_hydro_beta-prop_sf"/>
</dbReference>
<evidence type="ECO:0000313" key="4">
    <source>
        <dbReference type="Proteomes" id="UP000289738"/>
    </source>
</evidence>
<feature type="region of interest" description="Disordered" evidence="1">
    <location>
        <begin position="68"/>
        <end position="95"/>
    </location>
</feature>
<sequence length="187" mass="21750">MRTRSKYRKSTNLCCNSWSRCCTPAVLWSLIGCLLLLHLYSYILHEDRDGRLSQLHVTHHPQFRELQQLEDEDVQIPPPRGKRSPRAAKRRPKRKTTLVDEFLDENSQLRHVFFPGHKIALDPNQAAGNDSNYYYPGRIWLDTDGNPIQAHGGGILYDKGSRTYYWYGEYKDGPTYHVHKEGPARVI</sequence>
<gene>
    <name evidence="3" type="ORF">Ahy_Scaffold1g107025</name>
</gene>
<dbReference type="EMBL" id="SDMP01000021">
    <property type="protein sequence ID" value="RYQ80997.1"/>
    <property type="molecule type" value="Genomic_DNA"/>
</dbReference>
<dbReference type="Proteomes" id="UP000289738">
    <property type="component" value="Unassembled WGS sequence"/>
</dbReference>
<name>A0A444WU58_ARAHY</name>
<protein>
    <submittedName>
        <fullName evidence="3">Uncharacterized protein</fullName>
    </submittedName>
</protein>
<evidence type="ECO:0000256" key="1">
    <source>
        <dbReference type="SAM" id="MobiDB-lite"/>
    </source>
</evidence>